<evidence type="ECO:0000313" key="3">
    <source>
        <dbReference type="Proteomes" id="UP000019763"/>
    </source>
</evidence>
<sequence length="420" mass="47221">MVEHVSMPLAKQLAKSPMSLANTPMTGEKRSHLRSDWITDPCLEENYSLAARAYKAMKALAIERSVGLIQFSVIHHDRALFNALVAEIAGSLSRVIIFGETPTLNTLPIKSERDREAPLLFRYGLLPGLATEVGSTTEVESTIYNDILPLHHPYQFTGLLGTSTARGRVSQALRPPYLNMFDRSTLTGKGPAFRRLLTALDELFTTAVAVDGVYYLRQVAKFNVLREIMLSWWVDETRWALVPKSGELLQSEQSLNRQPSTRQPSTRQPSTRQPSTGEPSPGESSMSRLRMPRLLEYAHTQAAKFVFALWQPRYAHDFVYKAMLHMAIDQDNSDAVLLLVSDVTATLRRTQSVLGCLVARRAVKSIERLASHGKLMVDRQSAEDLRALLTLLEEYKGPIQEEAPTDPLEDLRRRLVTLRQ</sequence>
<dbReference type="RefSeq" id="XP_011129359.1">
    <property type="nucleotide sequence ID" value="XM_011131057.1"/>
</dbReference>
<evidence type="ECO:0000256" key="1">
    <source>
        <dbReference type="SAM" id="MobiDB-lite"/>
    </source>
</evidence>
<comment type="caution">
    <text evidence="2">The sequence shown here is derived from an EMBL/GenBank/DDBJ whole genome shotgun (WGS) entry which is preliminary data.</text>
</comment>
<feature type="compositionally biased region" description="Low complexity" evidence="1">
    <location>
        <begin position="274"/>
        <end position="287"/>
    </location>
</feature>
<organism evidence="2 3">
    <name type="scientific">Gregarina niphandrodes</name>
    <name type="common">Septate eugregarine</name>
    <dbReference type="NCBI Taxonomy" id="110365"/>
    <lineage>
        <taxon>Eukaryota</taxon>
        <taxon>Sar</taxon>
        <taxon>Alveolata</taxon>
        <taxon>Apicomplexa</taxon>
        <taxon>Conoidasida</taxon>
        <taxon>Gregarinasina</taxon>
        <taxon>Eugregarinorida</taxon>
        <taxon>Gregarinidae</taxon>
        <taxon>Gregarina</taxon>
    </lineage>
</organism>
<gene>
    <name evidence="2" type="ORF">GNI_038490</name>
</gene>
<reference evidence="2" key="1">
    <citation type="submission" date="2013-12" db="EMBL/GenBank/DDBJ databases">
        <authorList>
            <person name="Omoto C.K."/>
            <person name="Sibley D."/>
            <person name="Venepally P."/>
            <person name="Hadjithomas M."/>
            <person name="Karamycheva S."/>
            <person name="Brunk B."/>
            <person name="Roos D."/>
            <person name="Caler E."/>
            <person name="Lorenzi H."/>
        </authorList>
    </citation>
    <scope>NUCLEOTIDE SEQUENCE</scope>
</reference>
<dbReference type="AlphaFoldDB" id="A0A023BAJ2"/>
<dbReference type="Proteomes" id="UP000019763">
    <property type="component" value="Unassembled WGS sequence"/>
</dbReference>
<keyword evidence="3" id="KW-1185">Reference proteome</keyword>
<feature type="compositionally biased region" description="Polar residues" evidence="1">
    <location>
        <begin position="250"/>
        <end position="273"/>
    </location>
</feature>
<protein>
    <submittedName>
        <fullName evidence="2">Uncharacterized protein</fullName>
    </submittedName>
</protein>
<dbReference type="GeneID" id="22911481"/>
<proteinExistence type="predicted"/>
<feature type="region of interest" description="Disordered" evidence="1">
    <location>
        <begin position="250"/>
        <end position="287"/>
    </location>
</feature>
<accession>A0A023BAJ2</accession>
<dbReference type="EMBL" id="AFNH02000296">
    <property type="protein sequence ID" value="EZG78290.1"/>
    <property type="molecule type" value="Genomic_DNA"/>
</dbReference>
<evidence type="ECO:0000313" key="2">
    <source>
        <dbReference type="EMBL" id="EZG78290.1"/>
    </source>
</evidence>
<name>A0A023BAJ2_GRENI</name>
<dbReference type="VEuPathDB" id="CryptoDB:GNI_038490"/>